<evidence type="ECO:0000256" key="3">
    <source>
        <dbReference type="ARBA" id="ARBA00022737"/>
    </source>
</evidence>
<name>A0A450S4M7_9GAMM</name>
<dbReference type="Pfam" id="PF13424">
    <property type="entry name" value="TPR_12"/>
    <property type="match status" value="1"/>
</dbReference>
<dbReference type="GO" id="GO:0005871">
    <property type="term" value="C:kinesin complex"/>
    <property type="evidence" value="ECO:0007669"/>
    <property type="project" value="InterPro"/>
</dbReference>
<dbReference type="SUPFAM" id="SSF48452">
    <property type="entry name" value="TPR-like"/>
    <property type="match status" value="1"/>
</dbReference>
<evidence type="ECO:0000256" key="6">
    <source>
        <dbReference type="SAM" id="SignalP"/>
    </source>
</evidence>
<keyword evidence="3" id="KW-0677">Repeat</keyword>
<evidence type="ECO:0000256" key="5">
    <source>
        <dbReference type="SAM" id="MobiDB-lite"/>
    </source>
</evidence>
<comment type="subcellular location">
    <subcellularLocation>
        <location evidence="1">Cytoplasm</location>
    </subcellularLocation>
</comment>
<dbReference type="GO" id="GO:0007018">
    <property type="term" value="P:microtubule-based movement"/>
    <property type="evidence" value="ECO:0007669"/>
    <property type="project" value="TreeGrafter"/>
</dbReference>
<sequence>MNTNSNTKNPGYSLIHLAALILAATFVSAAEDPPSPLPAIGPEEVARIDAPVVTERGGTRANGEAPSGAKPIPPAPVIIEAIENRFRAEAGREPEPEEIVAALNRSTLGLLRDGKYRLAERVACVALDLAQWRLWDDHPQTLISINNLATVYSIRGRFHRAELLLGPALETSEQVLGKEHPNTLTTLDSLAFLYDAQGLYGRAEPLLARALATRQRTLGDKHVDTRNSLVNLARLYFAQGRYREAESLHARVLETTAQALGEAHPDTLSAQLALAIVYVARRKFGPALAKLRWMNARLGEIAGAEPRAGRQRWRRLRSDLHNVVLSLARMVLPADVRPDALGLAADVLLTPRRWKKKIGEMSAYLAHVPPEGGVIASINTAAWPENWRQRQEIVCVGGQNEEDPSRQSTRITYRYRDDSAIRGLDWRGIGALLGVDLADGESGGDGETPAPLPVESEGNPERPAGDSWRIEPGLPILQPVRSEPKSTPAPDSALLRLCAFQPIDFATGKTGRWHWLELQALLDQGNEARISLRDRGAVTSIEPAREPVRAEARGIGTEKIGPPGVRLPPRWPDTMPARYRNVYVVLDVR</sequence>
<dbReference type="Pfam" id="PF13374">
    <property type="entry name" value="TPR_10"/>
    <property type="match status" value="1"/>
</dbReference>
<keyword evidence="2" id="KW-0963">Cytoplasm</keyword>
<keyword evidence="4" id="KW-0802">TPR repeat</keyword>
<reference evidence="7" key="1">
    <citation type="submission" date="2019-02" db="EMBL/GenBank/DDBJ databases">
        <authorList>
            <person name="Gruber-Vodicka R. H."/>
            <person name="Seah K. B. B."/>
        </authorList>
    </citation>
    <scope>NUCLEOTIDE SEQUENCE</scope>
    <source>
        <strain evidence="7">BECK_DK47</strain>
    </source>
</reference>
<dbReference type="GO" id="GO:0005737">
    <property type="term" value="C:cytoplasm"/>
    <property type="evidence" value="ECO:0007669"/>
    <property type="project" value="UniProtKB-SubCell"/>
</dbReference>
<feature type="chain" id="PRO_5019571836" evidence="6">
    <location>
        <begin position="30"/>
        <end position="589"/>
    </location>
</feature>
<dbReference type="Gene3D" id="1.25.40.10">
    <property type="entry name" value="Tetratricopeptide repeat domain"/>
    <property type="match status" value="1"/>
</dbReference>
<evidence type="ECO:0000313" key="7">
    <source>
        <dbReference type="EMBL" id="VFJ46731.1"/>
    </source>
</evidence>
<keyword evidence="6" id="KW-0732">Signal</keyword>
<evidence type="ECO:0000256" key="2">
    <source>
        <dbReference type="ARBA" id="ARBA00022490"/>
    </source>
</evidence>
<dbReference type="PANTHER" id="PTHR45783">
    <property type="entry name" value="KINESIN LIGHT CHAIN"/>
    <property type="match status" value="1"/>
</dbReference>
<evidence type="ECO:0000256" key="4">
    <source>
        <dbReference type="ARBA" id="ARBA00022803"/>
    </source>
</evidence>
<feature type="region of interest" description="Disordered" evidence="5">
    <location>
        <begin position="438"/>
        <end position="468"/>
    </location>
</feature>
<organism evidence="7">
    <name type="scientific">Candidatus Kentrum sp. DK</name>
    <dbReference type="NCBI Taxonomy" id="2126562"/>
    <lineage>
        <taxon>Bacteria</taxon>
        <taxon>Pseudomonadati</taxon>
        <taxon>Pseudomonadota</taxon>
        <taxon>Gammaproteobacteria</taxon>
        <taxon>Candidatus Kentrum</taxon>
    </lineage>
</organism>
<gene>
    <name evidence="7" type="ORF">BECKDK2373B_GA0170837_10148</name>
</gene>
<dbReference type="AlphaFoldDB" id="A0A450S4M7"/>
<dbReference type="InterPro" id="IPR002151">
    <property type="entry name" value="Kinesin_light"/>
</dbReference>
<dbReference type="GO" id="GO:0019894">
    <property type="term" value="F:kinesin binding"/>
    <property type="evidence" value="ECO:0007669"/>
    <property type="project" value="TreeGrafter"/>
</dbReference>
<proteinExistence type="predicted"/>
<protein>
    <submittedName>
        <fullName evidence="7">Tetratricopeptide repeat-containing protein</fullName>
    </submittedName>
</protein>
<dbReference type="InterPro" id="IPR011990">
    <property type="entry name" value="TPR-like_helical_dom_sf"/>
</dbReference>
<feature type="signal peptide" evidence="6">
    <location>
        <begin position="1"/>
        <end position="29"/>
    </location>
</feature>
<evidence type="ECO:0000256" key="1">
    <source>
        <dbReference type="ARBA" id="ARBA00004496"/>
    </source>
</evidence>
<dbReference type="PANTHER" id="PTHR45783:SF3">
    <property type="entry name" value="KINESIN LIGHT CHAIN"/>
    <property type="match status" value="1"/>
</dbReference>
<accession>A0A450S4M7</accession>
<dbReference type="EMBL" id="CAADEX010000014">
    <property type="protein sequence ID" value="VFJ46731.1"/>
    <property type="molecule type" value="Genomic_DNA"/>
</dbReference>